<accession>A0A917L2P3</accession>
<proteinExistence type="predicted"/>
<gene>
    <name evidence="1" type="ORF">GCM10011320_53460</name>
</gene>
<comment type="caution">
    <text evidence="1">The sequence shown here is derived from an EMBL/GenBank/DDBJ whole genome shotgun (WGS) entry which is preliminary data.</text>
</comment>
<reference evidence="1" key="2">
    <citation type="submission" date="2020-09" db="EMBL/GenBank/DDBJ databases">
        <authorList>
            <person name="Sun Q."/>
            <person name="Zhou Y."/>
        </authorList>
    </citation>
    <scope>NUCLEOTIDE SEQUENCE</scope>
    <source>
        <strain evidence="1">CGMCC 1.3617</strain>
    </source>
</reference>
<protein>
    <recommendedName>
        <fullName evidence="3">NIPSNAP domain-containing protein</fullName>
    </recommendedName>
</protein>
<dbReference type="AlphaFoldDB" id="A0A917L2P3"/>
<evidence type="ECO:0000313" key="2">
    <source>
        <dbReference type="Proteomes" id="UP000661507"/>
    </source>
</evidence>
<dbReference type="RefSeq" id="WP_188972634.1">
    <property type="nucleotide sequence ID" value="NZ_BMKW01000017.1"/>
</dbReference>
<reference evidence="1" key="1">
    <citation type="journal article" date="2014" name="Int. J. Syst. Evol. Microbiol.">
        <title>Complete genome sequence of Corynebacterium casei LMG S-19264T (=DSM 44701T), isolated from a smear-ripened cheese.</title>
        <authorList>
            <consortium name="US DOE Joint Genome Institute (JGI-PGF)"/>
            <person name="Walter F."/>
            <person name="Albersmeier A."/>
            <person name="Kalinowski J."/>
            <person name="Ruckert C."/>
        </authorList>
    </citation>
    <scope>NUCLEOTIDE SEQUENCE</scope>
    <source>
        <strain evidence="1">CGMCC 1.3617</strain>
    </source>
</reference>
<name>A0A917L2P3_9PROT</name>
<evidence type="ECO:0008006" key="3">
    <source>
        <dbReference type="Google" id="ProtNLM"/>
    </source>
</evidence>
<evidence type="ECO:0000313" key="1">
    <source>
        <dbReference type="EMBL" id="GGJ39136.1"/>
    </source>
</evidence>
<keyword evidence="2" id="KW-1185">Reference proteome</keyword>
<dbReference type="Proteomes" id="UP000661507">
    <property type="component" value="Unassembled WGS sequence"/>
</dbReference>
<organism evidence="1 2">
    <name type="scientific">Neoroseomonas lacus</name>
    <dbReference type="NCBI Taxonomy" id="287609"/>
    <lineage>
        <taxon>Bacteria</taxon>
        <taxon>Pseudomonadati</taxon>
        <taxon>Pseudomonadota</taxon>
        <taxon>Alphaproteobacteria</taxon>
        <taxon>Acetobacterales</taxon>
        <taxon>Acetobacteraceae</taxon>
        <taxon>Neoroseomonas</taxon>
    </lineage>
</organism>
<dbReference type="Gene3D" id="3.30.70.100">
    <property type="match status" value="1"/>
</dbReference>
<dbReference type="EMBL" id="BMKW01000017">
    <property type="protein sequence ID" value="GGJ39136.1"/>
    <property type="molecule type" value="Genomic_DNA"/>
</dbReference>
<sequence length="99" mass="10953">MTVTQFTRFSGGTRDSMVAVARKAKAMQEKAGAEMFRVSRFHTGPWAGQWLVVARYPDWATYGRAMDTLTGDPAWHAILTEVTGFAKLEGRTVLTGVEL</sequence>